<dbReference type="OrthoDB" id="166212at2759"/>
<dbReference type="EMBL" id="CACVKT020008350">
    <property type="protein sequence ID" value="CAC5414542.1"/>
    <property type="molecule type" value="Genomic_DNA"/>
</dbReference>
<reference evidence="3 4" key="1">
    <citation type="submission" date="2020-06" db="EMBL/GenBank/DDBJ databases">
        <authorList>
            <person name="Li R."/>
            <person name="Bekaert M."/>
        </authorList>
    </citation>
    <scope>NUCLEOTIDE SEQUENCE [LARGE SCALE GENOMIC DNA]</scope>
    <source>
        <strain evidence="4">wild</strain>
    </source>
</reference>
<evidence type="ECO:0000313" key="4">
    <source>
        <dbReference type="Proteomes" id="UP000507470"/>
    </source>
</evidence>
<feature type="compositionally biased region" description="Basic and acidic residues" evidence="1">
    <location>
        <begin position="7"/>
        <end position="31"/>
    </location>
</feature>
<dbReference type="SUPFAM" id="SSF51206">
    <property type="entry name" value="cAMP-binding domain-like"/>
    <property type="match status" value="2"/>
</dbReference>
<dbReference type="AlphaFoldDB" id="A0A6J8E4Q7"/>
<dbReference type="SMART" id="SM00100">
    <property type="entry name" value="cNMP"/>
    <property type="match status" value="1"/>
</dbReference>
<dbReference type="PANTHER" id="PTHR23011">
    <property type="entry name" value="CYCLIC NUCLEOTIDE-BINDING DOMAIN CONTAINING PROTEIN"/>
    <property type="match status" value="1"/>
</dbReference>
<evidence type="ECO:0000259" key="2">
    <source>
        <dbReference type="PROSITE" id="PS50042"/>
    </source>
</evidence>
<dbReference type="InterPro" id="IPR000595">
    <property type="entry name" value="cNMP-bd_dom"/>
</dbReference>
<dbReference type="Proteomes" id="UP000507470">
    <property type="component" value="Unassembled WGS sequence"/>
</dbReference>
<dbReference type="CDD" id="cd00038">
    <property type="entry name" value="CAP_ED"/>
    <property type="match status" value="1"/>
</dbReference>
<dbReference type="PROSITE" id="PS50042">
    <property type="entry name" value="CNMP_BINDING_3"/>
    <property type="match status" value="1"/>
</dbReference>
<evidence type="ECO:0000313" key="3">
    <source>
        <dbReference type="EMBL" id="CAC5414542.1"/>
    </source>
</evidence>
<name>A0A6J8E4Q7_MYTCO</name>
<accession>A0A6J8E4Q7</accession>
<dbReference type="PANTHER" id="PTHR23011:SF28">
    <property type="entry name" value="CYCLIC NUCLEOTIDE-BINDING DOMAIN CONTAINING PROTEIN"/>
    <property type="match status" value="1"/>
</dbReference>
<dbReference type="Pfam" id="PF00027">
    <property type="entry name" value="cNMP_binding"/>
    <property type="match status" value="1"/>
</dbReference>
<dbReference type="InterPro" id="IPR014710">
    <property type="entry name" value="RmlC-like_jellyroll"/>
</dbReference>
<protein>
    <recommendedName>
        <fullName evidence="2">Cyclic nucleotide-binding domain-containing protein</fullName>
    </recommendedName>
</protein>
<gene>
    <name evidence="3" type="ORF">MCOR_47319</name>
</gene>
<dbReference type="Gene3D" id="2.60.120.10">
    <property type="entry name" value="Jelly Rolls"/>
    <property type="match status" value="2"/>
</dbReference>
<feature type="domain" description="Cyclic nucleotide-binding" evidence="2">
    <location>
        <begin position="260"/>
        <end position="385"/>
    </location>
</feature>
<feature type="region of interest" description="Disordered" evidence="1">
    <location>
        <begin position="1"/>
        <end position="31"/>
    </location>
</feature>
<organism evidence="3 4">
    <name type="scientific">Mytilus coruscus</name>
    <name type="common">Sea mussel</name>
    <dbReference type="NCBI Taxonomy" id="42192"/>
    <lineage>
        <taxon>Eukaryota</taxon>
        <taxon>Metazoa</taxon>
        <taxon>Spiralia</taxon>
        <taxon>Lophotrochozoa</taxon>
        <taxon>Mollusca</taxon>
        <taxon>Bivalvia</taxon>
        <taxon>Autobranchia</taxon>
        <taxon>Pteriomorphia</taxon>
        <taxon>Mytilida</taxon>
        <taxon>Mytiloidea</taxon>
        <taxon>Mytilidae</taxon>
        <taxon>Mytilinae</taxon>
        <taxon>Mytilus</taxon>
    </lineage>
</organism>
<evidence type="ECO:0000256" key="1">
    <source>
        <dbReference type="SAM" id="MobiDB-lite"/>
    </source>
</evidence>
<dbReference type="InterPro" id="IPR018490">
    <property type="entry name" value="cNMP-bd_dom_sf"/>
</dbReference>
<proteinExistence type="predicted"/>
<sequence length="652" mass="75740">MNFRNRKFSEFSESLNKKSKEKGRSKSDALPHKRKVSFKEDLFNRNSYDGYLFENNKKCVSRRMSLNIQKPHEIRLPSIVNNVVNRRLSLNVQQPIPKVIFPAINASNFDKRTLFKTKSTQNFSSMTGKKAQGQLNRKGGRRMRRILSLDNFFPPQFKNRILSRYRFRRAVKTVLILLRVIRTNENTSRNEVLSWAHHDELTTKRIYGLHGLSFDPGDYACRKEERLSNEAITILSMNPEERTEEQCKLALLALNHTVKAFGEFPKAMQKSLVRVGWYEKYEDKRVIIRQGHVADNFYFILSGNAIVTLMETDDETEDEVVRTKAVLKKGNSFGELALMHGSRRTATVTCKSEVELLAVWREDFVDIFMPHTYEKEPEHIKFLRTVTSLSGWPIHKLPYHDPKICCFTYFRRGVLLCRNSNTSEWIYIIKSGSCRVLTELHDTKPLSKLQFDKVKVPRLDTVKTLSRQDELTHYKKKSTRCSSENIVKILRGPLCVDKANIDEHKRYLDAIYELHKHKLNNGSRHRKNLNQHKNESACSSACDRSTSVFVHIQTLGPRDVYGLEHIAFGKFSKTTSTTLVSDGAECILISKKFLMQHLTDDEIKKLRNNIQPLPSEEHLQQKLQDTTNWLAYKTLTINNQVLNNKLRNECLA</sequence>
<keyword evidence="4" id="KW-1185">Reference proteome</keyword>
<dbReference type="InterPro" id="IPR018488">
    <property type="entry name" value="cNMP-bd_CS"/>
</dbReference>
<dbReference type="PROSITE" id="PS00889">
    <property type="entry name" value="CNMP_BINDING_2"/>
    <property type="match status" value="1"/>
</dbReference>